<dbReference type="InterPro" id="IPR011765">
    <property type="entry name" value="Pept_M16_N"/>
</dbReference>
<dbReference type="GO" id="GO:0004222">
    <property type="term" value="F:metalloendopeptidase activity"/>
    <property type="evidence" value="ECO:0007669"/>
    <property type="project" value="InterPro"/>
</dbReference>
<evidence type="ECO:0000256" key="7">
    <source>
        <dbReference type="RuleBase" id="RU004447"/>
    </source>
</evidence>
<dbReference type="InterPro" id="IPR054734">
    <property type="entry name" value="PqqF-like_C_4"/>
</dbReference>
<accession>A0A9N9GL73</accession>
<evidence type="ECO:0000256" key="1">
    <source>
        <dbReference type="ARBA" id="ARBA00007261"/>
    </source>
</evidence>
<dbReference type="FunFam" id="3.30.830.10:FF:000003">
    <property type="entry name" value="Insulin-degrading enzyme"/>
    <property type="match status" value="1"/>
</dbReference>
<comment type="caution">
    <text evidence="12">The sequence shown here is derived from an EMBL/GenBank/DDBJ whole genome shotgun (WGS) entry which is preliminary data.</text>
</comment>
<dbReference type="GO" id="GO:0051603">
    <property type="term" value="P:proteolysis involved in protein catabolic process"/>
    <property type="evidence" value="ECO:0007669"/>
    <property type="project" value="TreeGrafter"/>
</dbReference>
<dbReference type="PROSITE" id="PS00143">
    <property type="entry name" value="INSULINASE"/>
    <property type="match status" value="1"/>
</dbReference>
<dbReference type="Pfam" id="PF16187">
    <property type="entry name" value="Peptidase_M16_M"/>
    <property type="match status" value="1"/>
</dbReference>
<dbReference type="InterPro" id="IPR007863">
    <property type="entry name" value="Peptidase_M16_C"/>
</dbReference>
<protein>
    <submittedName>
        <fullName evidence="12">10824_t:CDS:1</fullName>
    </submittedName>
</protein>
<dbReference type="SUPFAM" id="SSF63411">
    <property type="entry name" value="LuxS/MPP-like metallohydrolase"/>
    <property type="match status" value="4"/>
</dbReference>
<feature type="domain" description="Peptidase M16 N-terminal" evidence="8">
    <location>
        <begin position="48"/>
        <end position="182"/>
    </location>
</feature>
<evidence type="ECO:0000256" key="3">
    <source>
        <dbReference type="ARBA" id="ARBA00022723"/>
    </source>
</evidence>
<dbReference type="Pfam" id="PF00675">
    <property type="entry name" value="Peptidase_M16"/>
    <property type="match status" value="1"/>
</dbReference>
<keyword evidence="5" id="KW-0862">Zinc</keyword>
<sequence>MVHSAASSPYILSPNGTHYILNRPIEKSDNDDRTYRIIKLKNDLEAMIIHDEKTDKASAALDVHVGSDSDPINLQGLAHFCEHLLFMGTEKYPKENEYSEYLARHTGSSNAYTAPDSTNYYFEVGGDHLEGALDRFSQFFINPLFDPSCTERELRAVDSENNKNLQDDMWRLDQLEKSLSNPNYVYHKFGTGNSVTLRDQPLKEGIDVRKELLKFHEQHYSANLMKLCVLGKEPLDVLTQWVVENFSDIPNKSLPIPVAEGSALTENELLRVTFAKPVKDIRYVEIVFPFPDQHSFFRTMPGRYLSHLIGHEGSGSILSLLKKLGWANSLFSGSYNVSVGCEFFRIQVDLTEEGLNHYEDVVKVVFQYIDTLKREGVKKWIFDENASLAAISFRFIEKFTVSNYTSYVANCMQRPYPREWILSGPYLIRDWDPAQIEDALNCLRKDRFILMVVGKALEGLDQKEKWYGTEYSTRKIGEDFLKDLKNIPANPGLSLPLPNDFIPENFETHKQTDITPAKRPTLIQNSRLARVWHKKDDNFWVPKVNLYFMFRTPSAYMTPIHCVKTRLYTDLIRDALTEYAYVAEVAGLSYSISNEVEGVCLRVEGFNDKVHVFLEKIVSLMRNFKVDPERFVLIKEQLERYYRNYSLEPPYNHALYYVRYLTEELKWTQEEKLDVLEPITAEDVQSFYPELLGHLHIETMIHGNMSEDEALRAVKTVEDILAFKPLIPSQMIRRRPLLLPENGHFVYQRKVFDEKDVNSATVYYIEVGKALDVKLRARLALLAQIADEPFFDQLRTKEQLGYLVSSRMRNDYGIIGMEFIIQSAKEAVHLENRIEAFLSKLQSIIEMISEEEYQKHVQSLITKKLEKDKNIGEESQRYWGIIWKGFYDFYQVDQDVAELKNVSKSSLLDFFNAYIHPSSKIRKKLSAHLCSQNPTPSSPHSKTFGINQLFSCLQSHSLTSKITLEDLTSNLENKNFGSSDGQDALRKFLADKTKADDKEIEEVIKNINQNLVNGEDSKTKVDQEVAKDSDETLRDNSILSEKNVIIEDLTAFKSNMKLGPAPTTTIPFETLSNSEIKN</sequence>
<dbReference type="PANTHER" id="PTHR43690:SF18">
    <property type="entry name" value="INSULIN-DEGRADING ENZYME-RELATED"/>
    <property type="match status" value="1"/>
</dbReference>
<dbReference type="EMBL" id="CAJVPI010001522">
    <property type="protein sequence ID" value="CAG8616613.1"/>
    <property type="molecule type" value="Genomic_DNA"/>
</dbReference>
<feature type="domain" description="Coenzyme PQQ synthesis protein F-like C-terminal lobe" evidence="11">
    <location>
        <begin position="781"/>
        <end position="879"/>
    </location>
</feature>
<dbReference type="GO" id="GO:0005739">
    <property type="term" value="C:mitochondrion"/>
    <property type="evidence" value="ECO:0007669"/>
    <property type="project" value="TreeGrafter"/>
</dbReference>
<dbReference type="Pfam" id="PF05193">
    <property type="entry name" value="Peptidase_M16_C"/>
    <property type="match status" value="1"/>
</dbReference>
<dbReference type="InterPro" id="IPR032632">
    <property type="entry name" value="Peptidase_M16_M"/>
</dbReference>
<dbReference type="Proteomes" id="UP000789739">
    <property type="component" value="Unassembled WGS sequence"/>
</dbReference>
<evidence type="ECO:0000313" key="12">
    <source>
        <dbReference type="EMBL" id="CAG8616613.1"/>
    </source>
</evidence>
<dbReference type="InterPro" id="IPR050626">
    <property type="entry name" value="Peptidase_M16"/>
</dbReference>
<reference evidence="12" key="1">
    <citation type="submission" date="2021-06" db="EMBL/GenBank/DDBJ databases">
        <authorList>
            <person name="Kallberg Y."/>
            <person name="Tangrot J."/>
            <person name="Rosling A."/>
        </authorList>
    </citation>
    <scope>NUCLEOTIDE SEQUENCE</scope>
    <source>
        <strain evidence="12">BR232B</strain>
    </source>
</reference>
<feature type="domain" description="Peptidase M16 C-terminal" evidence="9">
    <location>
        <begin position="209"/>
        <end position="384"/>
    </location>
</feature>
<keyword evidence="3" id="KW-0479">Metal-binding</keyword>
<evidence type="ECO:0000256" key="2">
    <source>
        <dbReference type="ARBA" id="ARBA00022670"/>
    </source>
</evidence>
<evidence type="ECO:0000313" key="13">
    <source>
        <dbReference type="Proteomes" id="UP000789739"/>
    </source>
</evidence>
<keyword evidence="6" id="KW-0482">Metalloprotease</keyword>
<evidence type="ECO:0000259" key="9">
    <source>
        <dbReference type="Pfam" id="PF05193"/>
    </source>
</evidence>
<gene>
    <name evidence="12" type="ORF">PBRASI_LOCUS8465</name>
</gene>
<dbReference type="OrthoDB" id="952271at2759"/>
<dbReference type="GO" id="GO:0043171">
    <property type="term" value="P:peptide catabolic process"/>
    <property type="evidence" value="ECO:0007669"/>
    <property type="project" value="TreeGrafter"/>
</dbReference>
<keyword evidence="13" id="KW-1185">Reference proteome</keyword>
<organism evidence="12 13">
    <name type="scientific">Paraglomus brasilianum</name>
    <dbReference type="NCBI Taxonomy" id="144538"/>
    <lineage>
        <taxon>Eukaryota</taxon>
        <taxon>Fungi</taxon>
        <taxon>Fungi incertae sedis</taxon>
        <taxon>Mucoromycota</taxon>
        <taxon>Glomeromycotina</taxon>
        <taxon>Glomeromycetes</taxon>
        <taxon>Paraglomerales</taxon>
        <taxon>Paraglomeraceae</taxon>
        <taxon>Paraglomus</taxon>
    </lineage>
</organism>
<evidence type="ECO:0000256" key="5">
    <source>
        <dbReference type="ARBA" id="ARBA00022833"/>
    </source>
</evidence>
<feature type="domain" description="Peptidase M16 middle/third" evidence="10">
    <location>
        <begin position="393"/>
        <end position="674"/>
    </location>
</feature>
<dbReference type="GO" id="GO:0046872">
    <property type="term" value="F:metal ion binding"/>
    <property type="evidence" value="ECO:0007669"/>
    <property type="project" value="UniProtKB-KW"/>
</dbReference>
<evidence type="ECO:0000259" key="8">
    <source>
        <dbReference type="Pfam" id="PF00675"/>
    </source>
</evidence>
<dbReference type="FunFam" id="3.30.830.10:FF:000005">
    <property type="entry name" value="nardilysin isoform X1"/>
    <property type="match status" value="1"/>
</dbReference>
<dbReference type="FunFam" id="3.30.830.10:FF:000004">
    <property type="entry name" value="Putative insulin-degrading enzyme"/>
    <property type="match status" value="1"/>
</dbReference>
<evidence type="ECO:0000259" key="11">
    <source>
        <dbReference type="Pfam" id="PF22456"/>
    </source>
</evidence>
<evidence type="ECO:0000256" key="6">
    <source>
        <dbReference type="ARBA" id="ARBA00023049"/>
    </source>
</evidence>
<dbReference type="AlphaFoldDB" id="A0A9N9GL73"/>
<name>A0A9N9GL73_9GLOM</name>
<comment type="similarity">
    <text evidence="1 7">Belongs to the peptidase M16 family.</text>
</comment>
<keyword evidence="2" id="KW-0645">Protease</keyword>
<dbReference type="InterPro" id="IPR011249">
    <property type="entry name" value="Metalloenz_LuxS/M16"/>
</dbReference>
<evidence type="ECO:0000259" key="10">
    <source>
        <dbReference type="Pfam" id="PF16187"/>
    </source>
</evidence>
<keyword evidence="4" id="KW-0378">Hydrolase</keyword>
<dbReference type="PANTHER" id="PTHR43690">
    <property type="entry name" value="NARDILYSIN"/>
    <property type="match status" value="1"/>
</dbReference>
<evidence type="ECO:0000256" key="4">
    <source>
        <dbReference type="ARBA" id="ARBA00022801"/>
    </source>
</evidence>
<proteinExistence type="inferred from homology"/>
<dbReference type="GO" id="GO:0005829">
    <property type="term" value="C:cytosol"/>
    <property type="evidence" value="ECO:0007669"/>
    <property type="project" value="TreeGrafter"/>
</dbReference>
<dbReference type="InterPro" id="IPR001431">
    <property type="entry name" value="Pept_M16_Zn_BS"/>
</dbReference>
<dbReference type="Gene3D" id="3.30.830.10">
    <property type="entry name" value="Metalloenzyme, LuxS/M16 peptidase-like"/>
    <property type="match status" value="4"/>
</dbReference>
<dbReference type="Pfam" id="PF22456">
    <property type="entry name" value="PqqF-like_C_4"/>
    <property type="match status" value="1"/>
</dbReference>